<dbReference type="EMBL" id="JAZGJQ010000012">
    <property type="protein sequence ID" value="MEE6148052.1"/>
    <property type="molecule type" value="Genomic_DNA"/>
</dbReference>
<evidence type="ECO:0000256" key="1">
    <source>
        <dbReference type="SAM" id="Phobius"/>
    </source>
</evidence>
<dbReference type="Gene3D" id="4.10.1060.50">
    <property type="match status" value="1"/>
</dbReference>
<evidence type="ECO:0000259" key="2">
    <source>
        <dbReference type="Pfam" id="PF13240"/>
    </source>
</evidence>
<evidence type="ECO:0000313" key="4">
    <source>
        <dbReference type="Proteomes" id="UP001332931"/>
    </source>
</evidence>
<keyword evidence="1" id="KW-0472">Membrane</keyword>
<proteinExistence type="predicted"/>
<comment type="caution">
    <text evidence="3">The sequence shown here is derived from an EMBL/GenBank/DDBJ whole genome shotgun (WGS) entry which is preliminary data.</text>
</comment>
<feature type="transmembrane region" description="Helical" evidence="1">
    <location>
        <begin position="68"/>
        <end position="90"/>
    </location>
</feature>
<name>A0ABU7RBR7_9ACTN</name>
<keyword evidence="1" id="KW-1133">Transmembrane helix</keyword>
<dbReference type="Pfam" id="PF13240">
    <property type="entry name" value="Zn_Ribbon_1"/>
    <property type="match status" value="1"/>
</dbReference>
<dbReference type="Proteomes" id="UP001332931">
    <property type="component" value="Unassembled WGS sequence"/>
</dbReference>
<keyword evidence="4" id="KW-1185">Reference proteome</keyword>
<organism evidence="3 4">
    <name type="scientific">Olsenella absiana</name>
    <dbReference type="NCBI Taxonomy" id="3115222"/>
    <lineage>
        <taxon>Bacteria</taxon>
        <taxon>Bacillati</taxon>
        <taxon>Actinomycetota</taxon>
        <taxon>Coriobacteriia</taxon>
        <taxon>Coriobacteriales</taxon>
        <taxon>Atopobiaceae</taxon>
        <taxon>Olsenella</taxon>
    </lineage>
</organism>
<dbReference type="InterPro" id="IPR026870">
    <property type="entry name" value="Zinc_ribbon_dom"/>
</dbReference>
<reference evidence="3 4" key="1">
    <citation type="submission" date="2024-01" db="EMBL/GenBank/DDBJ databases">
        <title>Description of Olsenella sp. nov., isolated from pig feces.</title>
        <authorList>
            <person name="Chang Y.-H."/>
        </authorList>
    </citation>
    <scope>NUCLEOTIDE SEQUENCE [LARGE SCALE GENOMIC DNA]</scope>
    <source>
        <strain evidence="3 4">YH-ols2223</strain>
    </source>
</reference>
<accession>A0ABU7RBR7</accession>
<dbReference type="RefSeq" id="WP_330958817.1">
    <property type="nucleotide sequence ID" value="NZ_JAZGJQ010000012.1"/>
</dbReference>
<gene>
    <name evidence="3" type="ORF">VXJ25_08680</name>
</gene>
<keyword evidence="1" id="KW-0812">Transmembrane</keyword>
<sequence>MFCPKCGAQNPDGAKFCKGCGAPLGSRPATAPYAGAPGATPSPSTMPGTMPGAVPMGAGKPRPKVKPLAIAVVAIVAVLAIGLATSWFGLAGSKGLKAGTYYLRNSDGSTALMLSVHKDGIVDVSEAGSMTIEGKSEVTNSNGHLVMKLSDLRGSSGGGADLSGIGVTVILPSGLGEGSYVGDYALAVFAGSDKSRGEVSWFQLRDDGSASYKQYVCGVSSGGNGFDDALNAIAYGDSLSDKDPNVLIGSIANGTWSDDQAKKATWRADDSGDAGFDIYDTSGRQGMSGSFEPFK</sequence>
<feature type="domain" description="Zinc-ribbon" evidence="2">
    <location>
        <begin position="2"/>
        <end position="24"/>
    </location>
</feature>
<protein>
    <submittedName>
        <fullName evidence="3">Zinc ribbon domain-containing protein</fullName>
    </submittedName>
</protein>
<dbReference type="InterPro" id="IPR038587">
    <property type="entry name" value="Ribosomal_eL40_sf"/>
</dbReference>
<evidence type="ECO:0000313" key="3">
    <source>
        <dbReference type="EMBL" id="MEE6148052.1"/>
    </source>
</evidence>